<accession>A0A1H3WDG9</accession>
<organism evidence="1 2">
    <name type="scientific">Selenomonas ruminantium</name>
    <dbReference type="NCBI Taxonomy" id="971"/>
    <lineage>
        <taxon>Bacteria</taxon>
        <taxon>Bacillati</taxon>
        <taxon>Bacillota</taxon>
        <taxon>Negativicutes</taxon>
        <taxon>Selenomonadales</taxon>
        <taxon>Selenomonadaceae</taxon>
        <taxon>Selenomonas</taxon>
    </lineage>
</organism>
<dbReference type="RefSeq" id="WP_074671107.1">
    <property type="nucleotide sequence ID" value="NZ_FNQG01000003.1"/>
</dbReference>
<reference evidence="1 2" key="1">
    <citation type="submission" date="2016-10" db="EMBL/GenBank/DDBJ databases">
        <authorList>
            <person name="de Groot N.N."/>
        </authorList>
    </citation>
    <scope>NUCLEOTIDE SEQUENCE [LARGE SCALE GENOMIC DNA]</scope>
    <source>
        <strain evidence="1 2">DSM 2872</strain>
    </source>
</reference>
<dbReference type="AlphaFoldDB" id="A0A1H3WDG9"/>
<name>A0A1H3WDG9_SELRU</name>
<gene>
    <name evidence="1" type="ORF">SAMN05660648_00860</name>
</gene>
<dbReference type="EMBL" id="FNQG01000003">
    <property type="protein sequence ID" value="SDZ84382.1"/>
    <property type="molecule type" value="Genomic_DNA"/>
</dbReference>
<protein>
    <recommendedName>
        <fullName evidence="3">HNH endonuclease</fullName>
    </recommendedName>
</protein>
<dbReference type="Proteomes" id="UP000183469">
    <property type="component" value="Unassembled WGS sequence"/>
</dbReference>
<sequence>MDRNETIRIKKILSEMQKDIFAKTTPKVCVICKKEISSTCISHSIPKFILKNISSNGNLYTSNNFIDIPFIEKTKGIKKAGIFRRICRDCDNTIFKAYETPENYQKGIDNIMLYQIAIKILLNNIYTRETSVRLILDGIKTFTSNVIDRNLALRNVQSHINAEIMTIAEENKRLNMLLNSSPNATRYNIIFNEKLPYVVPYAIQDEIVLVSDMRGRAINNIFSTDIKTSMQSIKICIFPLEAETFIIVFRDKKSTKYNSFERQFSKLSLNDKLGIINYIVFLYSEKQFLSNKINDKIFESNIRKYSKTIQQKVCYNDEDPYSKEFRLEYKLDNFRQCENLLLEQYALS</sequence>
<proteinExistence type="predicted"/>
<evidence type="ECO:0000313" key="2">
    <source>
        <dbReference type="Proteomes" id="UP000183469"/>
    </source>
</evidence>
<evidence type="ECO:0008006" key="3">
    <source>
        <dbReference type="Google" id="ProtNLM"/>
    </source>
</evidence>
<dbReference type="OrthoDB" id="2988380at2"/>
<evidence type="ECO:0000313" key="1">
    <source>
        <dbReference type="EMBL" id="SDZ84382.1"/>
    </source>
</evidence>